<feature type="transmembrane region" description="Helical" evidence="8">
    <location>
        <begin position="432"/>
        <end position="457"/>
    </location>
</feature>
<dbReference type="AlphaFoldDB" id="A0AAE0N0U9"/>
<evidence type="ECO:0000256" key="4">
    <source>
        <dbReference type="ARBA" id="ARBA00022692"/>
    </source>
</evidence>
<feature type="region of interest" description="Disordered" evidence="7">
    <location>
        <begin position="31"/>
        <end position="52"/>
    </location>
</feature>
<dbReference type="EMBL" id="JAULSN010000008">
    <property type="protein sequence ID" value="KAK3366043.1"/>
    <property type="molecule type" value="Genomic_DNA"/>
</dbReference>
<evidence type="ECO:0000313" key="10">
    <source>
        <dbReference type="Proteomes" id="UP001287356"/>
    </source>
</evidence>
<keyword evidence="6 8" id="KW-0472">Membrane</keyword>
<evidence type="ECO:0000256" key="3">
    <source>
        <dbReference type="ARBA" id="ARBA00022448"/>
    </source>
</evidence>
<evidence type="ECO:0000256" key="5">
    <source>
        <dbReference type="ARBA" id="ARBA00022989"/>
    </source>
</evidence>
<dbReference type="GO" id="GO:0015853">
    <property type="term" value="P:adenine transport"/>
    <property type="evidence" value="ECO:0007669"/>
    <property type="project" value="TreeGrafter"/>
</dbReference>
<feature type="transmembrane region" description="Helical" evidence="8">
    <location>
        <begin position="308"/>
        <end position="325"/>
    </location>
</feature>
<dbReference type="Proteomes" id="UP001287356">
    <property type="component" value="Unassembled WGS sequence"/>
</dbReference>
<evidence type="ECO:0000256" key="1">
    <source>
        <dbReference type="ARBA" id="ARBA00004141"/>
    </source>
</evidence>
<comment type="subcellular location">
    <subcellularLocation>
        <location evidence="1">Membrane</location>
        <topology evidence="1">Multi-pass membrane protein</topology>
    </subcellularLocation>
</comment>
<dbReference type="InterPro" id="IPR045018">
    <property type="entry name" value="Azg-like"/>
</dbReference>
<keyword evidence="4 8" id="KW-0812">Transmembrane</keyword>
<comment type="similarity">
    <text evidence="2">Belongs to the nucleobase:cation symporter-2 (NCS2) (TC 2.A.40) family. Azg-like subfamily.</text>
</comment>
<reference evidence="9" key="1">
    <citation type="journal article" date="2023" name="Mol. Phylogenet. Evol.">
        <title>Genome-scale phylogeny and comparative genomics of the fungal order Sordariales.</title>
        <authorList>
            <person name="Hensen N."/>
            <person name="Bonometti L."/>
            <person name="Westerberg I."/>
            <person name="Brannstrom I.O."/>
            <person name="Guillou S."/>
            <person name="Cros-Aarteil S."/>
            <person name="Calhoun S."/>
            <person name="Haridas S."/>
            <person name="Kuo A."/>
            <person name="Mondo S."/>
            <person name="Pangilinan J."/>
            <person name="Riley R."/>
            <person name="LaButti K."/>
            <person name="Andreopoulos B."/>
            <person name="Lipzen A."/>
            <person name="Chen C."/>
            <person name="Yan M."/>
            <person name="Daum C."/>
            <person name="Ng V."/>
            <person name="Clum A."/>
            <person name="Steindorff A."/>
            <person name="Ohm R.A."/>
            <person name="Martin F."/>
            <person name="Silar P."/>
            <person name="Natvig D.O."/>
            <person name="Lalanne C."/>
            <person name="Gautier V."/>
            <person name="Ament-Velasquez S.L."/>
            <person name="Kruys A."/>
            <person name="Hutchinson M.I."/>
            <person name="Powell A.J."/>
            <person name="Barry K."/>
            <person name="Miller A.N."/>
            <person name="Grigoriev I.V."/>
            <person name="Debuchy R."/>
            <person name="Gladieux P."/>
            <person name="Hiltunen Thoren M."/>
            <person name="Johannesson H."/>
        </authorList>
    </citation>
    <scope>NUCLEOTIDE SEQUENCE</scope>
    <source>
        <strain evidence="9">CBS 958.72</strain>
    </source>
</reference>
<evidence type="ECO:0000256" key="2">
    <source>
        <dbReference type="ARBA" id="ARBA00005697"/>
    </source>
</evidence>
<protein>
    <submittedName>
        <fullName evidence="9">Permease family-domain-containing protein</fullName>
    </submittedName>
</protein>
<evidence type="ECO:0000313" key="9">
    <source>
        <dbReference type="EMBL" id="KAK3366043.1"/>
    </source>
</evidence>
<comment type="caution">
    <text evidence="9">The sequence shown here is derived from an EMBL/GenBank/DDBJ whole genome shotgun (WGS) entry which is preliminary data.</text>
</comment>
<proteinExistence type="inferred from homology"/>
<sequence length="700" mass="75867">MDDDDIIMNIGNGGGEVYEMRAMGPGVGVGVGRPEPAPDESVPDVPAPGEPAPGVPRSFYKKYIRPVSRFIRSINDRINGSLIGRFFRLRGSGHEDEIADADFLTEIRAGLTTFATMAYIIAVNAAILADTGYDCVCEQPEDQMGNCANQDDYSKCYNEIKLDLITATAAISGFSSIMFGLLTNLPVALAPGMGLNAYFTYQVVGVHGRGEMPYQIALTAVFYEGWVFVVLALTGLRHWLVRIIPGTIKTASGVGIGLYLTLIGMSYSSGIGLVTGATSTPLAIGGCAKEDLSPSGMCERNIMGNPKMWIGIVCGGIFTSFLMSYRVKSAIVIGIALVSALSWPRNTAVTYFPDTLDGNERWDYFKQVVSFHPIQRTLFKQQWDLTGYGGRFALAMLTFLYVDIIDCTATLYSMARFSNKVQHNRRDFPRSTLAYCVDAVSISVGALVGVSPVTAFVESGAGIAEGGRTGLTAIVCGFCFLLSLFFAPIFASIPPWATGCTLILVGCLMVRQVTKINWAYIGDVIPSFVTMTLIPFSYSVAYGLIGFASGLFTYAGLNTLIWIVMKLSGDAIVPTEYELKEYWTWKPAGKKPWIIRVFTKNRFWDDNRELKRSPGFSLGSDSSIHNRSPPVPPDHSDQPDNPDITPPPRYPAPPDYPAPPAPPAHTASPVAPAPPLRPAAPDGNSQSRELGASYWRAPLG</sequence>
<evidence type="ECO:0000256" key="7">
    <source>
        <dbReference type="SAM" id="MobiDB-lite"/>
    </source>
</evidence>
<feature type="transmembrane region" description="Helical" evidence="8">
    <location>
        <begin position="392"/>
        <end position="412"/>
    </location>
</feature>
<keyword evidence="10" id="KW-1185">Reference proteome</keyword>
<name>A0AAE0N0U9_9PEZI</name>
<organism evidence="9 10">
    <name type="scientific">Lasiosphaeria ovina</name>
    <dbReference type="NCBI Taxonomy" id="92902"/>
    <lineage>
        <taxon>Eukaryota</taxon>
        <taxon>Fungi</taxon>
        <taxon>Dikarya</taxon>
        <taxon>Ascomycota</taxon>
        <taxon>Pezizomycotina</taxon>
        <taxon>Sordariomycetes</taxon>
        <taxon>Sordariomycetidae</taxon>
        <taxon>Sordariales</taxon>
        <taxon>Lasiosphaeriaceae</taxon>
        <taxon>Lasiosphaeria</taxon>
    </lineage>
</organism>
<gene>
    <name evidence="9" type="ORF">B0T24DRAFT_410535</name>
</gene>
<dbReference type="GO" id="GO:0005345">
    <property type="term" value="F:purine nucleobase transmembrane transporter activity"/>
    <property type="evidence" value="ECO:0007669"/>
    <property type="project" value="TreeGrafter"/>
</dbReference>
<evidence type="ECO:0000256" key="8">
    <source>
        <dbReference type="SAM" id="Phobius"/>
    </source>
</evidence>
<dbReference type="PANTHER" id="PTHR43337:SF3">
    <property type="entry name" value="PURINE TRANSPORTER"/>
    <property type="match status" value="1"/>
</dbReference>
<feature type="transmembrane region" description="Helical" evidence="8">
    <location>
        <begin position="469"/>
        <end position="487"/>
    </location>
</feature>
<evidence type="ECO:0000256" key="6">
    <source>
        <dbReference type="ARBA" id="ARBA00023136"/>
    </source>
</evidence>
<feature type="compositionally biased region" description="Pro residues" evidence="7">
    <location>
        <begin position="644"/>
        <end position="663"/>
    </location>
</feature>
<keyword evidence="5 8" id="KW-1133">Transmembrane helix</keyword>
<feature type="region of interest" description="Disordered" evidence="7">
    <location>
        <begin position="614"/>
        <end position="700"/>
    </location>
</feature>
<feature type="transmembrane region" description="Helical" evidence="8">
    <location>
        <begin position="518"/>
        <end position="538"/>
    </location>
</feature>
<feature type="transmembrane region" description="Helical" evidence="8">
    <location>
        <begin position="214"/>
        <end position="236"/>
    </location>
</feature>
<dbReference type="Pfam" id="PF00860">
    <property type="entry name" value="Xan_ur_permease"/>
    <property type="match status" value="1"/>
</dbReference>
<reference evidence="9" key="2">
    <citation type="submission" date="2023-06" db="EMBL/GenBank/DDBJ databases">
        <authorList>
            <consortium name="Lawrence Berkeley National Laboratory"/>
            <person name="Haridas S."/>
            <person name="Hensen N."/>
            <person name="Bonometti L."/>
            <person name="Westerberg I."/>
            <person name="Brannstrom I.O."/>
            <person name="Guillou S."/>
            <person name="Cros-Aarteil S."/>
            <person name="Calhoun S."/>
            <person name="Kuo A."/>
            <person name="Mondo S."/>
            <person name="Pangilinan J."/>
            <person name="Riley R."/>
            <person name="Labutti K."/>
            <person name="Andreopoulos B."/>
            <person name="Lipzen A."/>
            <person name="Chen C."/>
            <person name="Yanf M."/>
            <person name="Daum C."/>
            <person name="Ng V."/>
            <person name="Clum A."/>
            <person name="Steindorff A."/>
            <person name="Ohm R."/>
            <person name="Martin F."/>
            <person name="Silar P."/>
            <person name="Natvig D."/>
            <person name="Lalanne C."/>
            <person name="Gautier V."/>
            <person name="Ament-Velasquez S.L."/>
            <person name="Kruys A."/>
            <person name="Hutchinson M.I."/>
            <person name="Powell A.J."/>
            <person name="Barry K."/>
            <person name="Miller A.N."/>
            <person name="Grigoriev I.V."/>
            <person name="Debuchy R."/>
            <person name="Gladieux P."/>
            <person name="Thoren M.H."/>
            <person name="Johannesson H."/>
        </authorList>
    </citation>
    <scope>NUCLEOTIDE SEQUENCE</scope>
    <source>
        <strain evidence="9">CBS 958.72</strain>
    </source>
</reference>
<dbReference type="PANTHER" id="PTHR43337">
    <property type="entry name" value="XANTHINE/URACIL PERMEASE C887.17-RELATED"/>
    <property type="match status" value="1"/>
</dbReference>
<feature type="transmembrane region" description="Helical" evidence="8">
    <location>
        <begin position="544"/>
        <end position="565"/>
    </location>
</feature>
<dbReference type="GO" id="GO:0005886">
    <property type="term" value="C:plasma membrane"/>
    <property type="evidence" value="ECO:0007669"/>
    <property type="project" value="TreeGrafter"/>
</dbReference>
<dbReference type="GO" id="GO:0015854">
    <property type="term" value="P:guanine transport"/>
    <property type="evidence" value="ECO:0007669"/>
    <property type="project" value="TreeGrafter"/>
</dbReference>
<accession>A0AAE0N0U9</accession>
<keyword evidence="3" id="KW-0813">Transport</keyword>
<dbReference type="InterPro" id="IPR006043">
    <property type="entry name" value="NCS2"/>
</dbReference>
<feature type="transmembrane region" description="Helical" evidence="8">
    <location>
        <begin position="248"/>
        <end position="267"/>
    </location>
</feature>